<dbReference type="GO" id="GO:0030288">
    <property type="term" value="C:outer membrane-bounded periplasmic space"/>
    <property type="evidence" value="ECO:0007669"/>
    <property type="project" value="TreeGrafter"/>
</dbReference>
<accession>A0A2W7MN62</accession>
<reference evidence="3 4" key="1">
    <citation type="submission" date="2018-06" db="EMBL/GenBank/DDBJ databases">
        <title>Genomic Encyclopedia of Type Strains, Phase IV (KMG-IV): sequencing the most valuable type-strain genomes for metagenomic binning, comparative biology and taxonomic classification.</title>
        <authorList>
            <person name="Goeker M."/>
        </authorList>
    </citation>
    <scope>NUCLEOTIDE SEQUENCE [LARGE SCALE GENOMIC DNA]</scope>
    <source>
        <strain evidence="3 4">DSM 5</strain>
    </source>
</reference>
<dbReference type="Pfam" id="PF08486">
    <property type="entry name" value="SpoIID"/>
    <property type="match status" value="1"/>
</dbReference>
<dbReference type="InterPro" id="IPR007253">
    <property type="entry name" value="Cell_wall-bd_2"/>
</dbReference>
<protein>
    <submittedName>
        <fullName evidence="3">SpoIID/LytB domain protein</fullName>
    </submittedName>
</protein>
<evidence type="ECO:0000313" key="3">
    <source>
        <dbReference type="EMBL" id="PZX05925.1"/>
    </source>
</evidence>
<dbReference type="AlphaFoldDB" id="A0A2W7MN62"/>
<feature type="domain" description="Sporulation stage II protein D amidase enhancer LytB N-terminal" evidence="2">
    <location>
        <begin position="137"/>
        <end position="235"/>
    </location>
</feature>
<dbReference type="GO" id="GO:0030435">
    <property type="term" value="P:sporulation resulting in formation of a cellular spore"/>
    <property type="evidence" value="ECO:0007669"/>
    <property type="project" value="InterPro"/>
</dbReference>
<dbReference type="Proteomes" id="UP000248646">
    <property type="component" value="Unassembled WGS sequence"/>
</dbReference>
<sequence length="785" mass="86163">MKKMFAIIAFSLFMLIGTSNVSAASTENFIIKVELKNNLGPSNTYKFTPKGQSVLKEDANIVFTKDRTYTLSIVNSKIRIMDGNQVIKDGLSTVSIIPETYTKENFVLLNNTKNTINRPHMGTIEFQLKMESNLLQLQPVNHIGFEDYLKGVVPGEMYASWGVSGGMEALKTQAVAARSYVFALMNGDANKVINDTTFYQVYAGFIWDPISPSWDSYYKYSTQAVDETKGEIMTYTKSNGTKGFVEGLYSSSNGGQTELPQQYWSNSLPYIKSSKVDTFDTVKWPTALIFKKQQLASLDYTTPEKWWSTTNEQNLDIKLVNANSQKAFTSLKNRMLSDLKKVDPTISSIKIESINSVGTQKYDNTGKVKQFNLNVNYLEEKEDINGDSIYTMELGTQSKTLAGEDRFETSVEIAKEGWKTKPQTVVIGRGDIPVDALAGTVLASKNDAPMLLTRTNALPETVTNYLKTSVTAGAKVYILGGTGAISTEVENQIKALGFQVKRLEGISRTETSIAIAEEIGKSNKVFFATGNSESSDALSISAYAARNGNPIIIQNGAKVITSTFNYLNKYGVGQVDLIGGTYAVPQEVATELTSKGYKVDRVAGTGRVETSIAINKKYPMGTDTLVIGNAYNFVDALSGAVLSAKNNASILLLNSSLEVAHKDYLKTITRPKTVYYLGGNYVVSKELKYELAPYVGGVLQSQKYTLSLTGSQLRSVLGSSVLRSTDFDTYISTGQFELNGTGYGHGIGMSQHGAYARSKAGHKYDAILEFYYDGIKIEQAMNNTK</sequence>
<evidence type="ECO:0000259" key="2">
    <source>
        <dbReference type="Pfam" id="PF08486"/>
    </source>
</evidence>
<dbReference type="InterPro" id="IPR013486">
    <property type="entry name" value="SpoIID/LytB"/>
</dbReference>
<dbReference type="OrthoDB" id="9794671at2"/>
<name>A0A2W7MN62_9BACI</name>
<evidence type="ECO:0000313" key="4">
    <source>
        <dbReference type="Proteomes" id="UP000248646"/>
    </source>
</evidence>
<comment type="caution">
    <text evidence="3">The sequence shown here is derived from an EMBL/GenBank/DDBJ whole genome shotgun (WGS) entry which is preliminary data.</text>
</comment>
<dbReference type="Gene3D" id="3.40.50.12090">
    <property type="match status" value="1"/>
</dbReference>
<keyword evidence="1" id="KW-0732">Signal</keyword>
<dbReference type="RefSeq" id="WP_111439364.1">
    <property type="nucleotide sequence ID" value="NZ_QKZI01000002.1"/>
</dbReference>
<organism evidence="3 4">
    <name type="scientific">Psychrobacillus insolitus</name>
    <dbReference type="NCBI Taxonomy" id="1461"/>
    <lineage>
        <taxon>Bacteria</taxon>
        <taxon>Bacillati</taxon>
        <taxon>Bacillota</taxon>
        <taxon>Bacilli</taxon>
        <taxon>Bacillales</taxon>
        <taxon>Bacillaceae</taxon>
        <taxon>Psychrobacillus</taxon>
    </lineage>
</organism>
<dbReference type="InterPro" id="IPR013693">
    <property type="entry name" value="SpoIID/LytB_N"/>
</dbReference>
<dbReference type="NCBIfam" id="TIGR02669">
    <property type="entry name" value="SpoIID_LytB"/>
    <property type="match status" value="1"/>
</dbReference>
<evidence type="ECO:0000256" key="1">
    <source>
        <dbReference type="SAM" id="SignalP"/>
    </source>
</evidence>
<feature type="signal peptide" evidence="1">
    <location>
        <begin position="1"/>
        <end position="23"/>
    </location>
</feature>
<dbReference type="PANTHER" id="PTHR30032">
    <property type="entry name" value="N-ACETYLMURAMOYL-L-ALANINE AMIDASE-RELATED"/>
    <property type="match status" value="1"/>
</dbReference>
<dbReference type="EMBL" id="QKZI01000002">
    <property type="protein sequence ID" value="PZX05925.1"/>
    <property type="molecule type" value="Genomic_DNA"/>
</dbReference>
<feature type="chain" id="PRO_5016028705" evidence="1">
    <location>
        <begin position="24"/>
        <end position="785"/>
    </location>
</feature>
<keyword evidence="4" id="KW-1185">Reference proteome</keyword>
<dbReference type="InterPro" id="IPR051922">
    <property type="entry name" value="Bact_Sporulation_Assoc"/>
</dbReference>
<dbReference type="Pfam" id="PF04122">
    <property type="entry name" value="CW_binding_2"/>
    <property type="match status" value="3"/>
</dbReference>
<dbReference type="PANTHER" id="PTHR30032:SF8">
    <property type="entry name" value="GERMINATION-SPECIFIC N-ACETYLMURAMOYL-L-ALANINE AMIDASE"/>
    <property type="match status" value="1"/>
</dbReference>
<gene>
    <name evidence="3" type="ORF">C7437_102392</name>
</gene>
<proteinExistence type="predicted"/>